<dbReference type="Gene3D" id="1.10.540.10">
    <property type="entry name" value="Acyl-CoA dehydrogenase/oxidase, N-terminal domain"/>
    <property type="match status" value="1"/>
</dbReference>
<feature type="active site" description="Proton acceptor" evidence="13">
    <location>
        <position position="431"/>
    </location>
</feature>
<dbReference type="GO" id="GO:0033540">
    <property type="term" value="P:fatty acid beta-oxidation using acyl-CoA oxidase"/>
    <property type="evidence" value="ECO:0007669"/>
    <property type="project" value="UniProtKB-UniPathway"/>
</dbReference>
<accession>A0A165PPT5</accession>
<comment type="pathway">
    <text evidence="4">Lipid metabolism; peroxisomal fatty acid beta-oxidation.</text>
</comment>
<dbReference type="InterPro" id="IPR046373">
    <property type="entry name" value="Acyl-CoA_Oxase/DH_mid-dom_sf"/>
</dbReference>
<evidence type="ECO:0000256" key="7">
    <source>
        <dbReference type="ARBA" id="ARBA00022827"/>
    </source>
</evidence>
<dbReference type="PIRSF" id="PIRSF000168">
    <property type="entry name" value="Acyl-CoA_oxidase"/>
    <property type="match status" value="1"/>
</dbReference>
<dbReference type="Pfam" id="PF01756">
    <property type="entry name" value="ACOX"/>
    <property type="match status" value="1"/>
</dbReference>
<dbReference type="InterPro" id="IPR012258">
    <property type="entry name" value="Acyl-CoA_oxidase"/>
</dbReference>
<dbReference type="Proteomes" id="UP000076761">
    <property type="component" value="Unassembled WGS sequence"/>
</dbReference>
<evidence type="ECO:0000256" key="14">
    <source>
        <dbReference type="PIRSR" id="PIRSR000168-2"/>
    </source>
</evidence>
<keyword evidence="19" id="KW-1185">Reference proteome</keyword>
<dbReference type="AlphaFoldDB" id="A0A165PPT5"/>
<feature type="domain" description="Acyl-CoA oxidase C-alpha1" evidence="17">
    <location>
        <begin position="285"/>
        <end position="443"/>
    </location>
</feature>
<dbReference type="Gene3D" id="1.20.140.10">
    <property type="entry name" value="Butyryl-CoA Dehydrogenase, subunit A, domain 3"/>
    <property type="match status" value="2"/>
</dbReference>
<dbReference type="SUPFAM" id="SSF56645">
    <property type="entry name" value="Acyl-CoA dehydrogenase NM domain-like"/>
    <property type="match status" value="1"/>
</dbReference>
<dbReference type="GO" id="GO:0005777">
    <property type="term" value="C:peroxisome"/>
    <property type="evidence" value="ECO:0007669"/>
    <property type="project" value="UniProtKB-SubCell"/>
</dbReference>
<feature type="domain" description="Acyl-coenzyme A oxidase N-terminal" evidence="16">
    <location>
        <begin position="31"/>
        <end position="136"/>
    </location>
</feature>
<keyword evidence="7 12" id="KW-0274">FAD</keyword>
<name>A0A165PPT5_9AGAM</name>
<protein>
    <recommendedName>
        <fullName evidence="12">Acyl-coenzyme A oxidase</fullName>
    </recommendedName>
</protein>
<feature type="binding site" evidence="14">
    <location>
        <position position="146"/>
    </location>
    <ligand>
        <name>FAD</name>
        <dbReference type="ChEBI" id="CHEBI:57692"/>
    </ligand>
</feature>
<comment type="similarity">
    <text evidence="5 12">Belongs to the acyl-CoA oxidase family.</text>
</comment>
<reference evidence="18 19" key="1">
    <citation type="journal article" date="2016" name="Mol. Biol. Evol.">
        <title>Comparative Genomics of Early-Diverging Mushroom-Forming Fungi Provides Insights into the Origins of Lignocellulose Decay Capabilities.</title>
        <authorList>
            <person name="Nagy L.G."/>
            <person name="Riley R."/>
            <person name="Tritt A."/>
            <person name="Adam C."/>
            <person name="Daum C."/>
            <person name="Floudas D."/>
            <person name="Sun H."/>
            <person name="Yadav J.S."/>
            <person name="Pangilinan J."/>
            <person name="Larsson K.H."/>
            <person name="Matsuura K."/>
            <person name="Barry K."/>
            <person name="Labutti K."/>
            <person name="Kuo R."/>
            <person name="Ohm R.A."/>
            <person name="Bhattacharya S.S."/>
            <person name="Shirouzu T."/>
            <person name="Yoshinaga Y."/>
            <person name="Martin F.M."/>
            <person name="Grigoriev I.V."/>
            <person name="Hibbett D.S."/>
        </authorList>
    </citation>
    <scope>NUCLEOTIDE SEQUENCE [LARGE SCALE GENOMIC DNA]</scope>
    <source>
        <strain evidence="18 19">HHB14362 ss-1</strain>
    </source>
</reference>
<dbReference type="Gene3D" id="2.40.110.10">
    <property type="entry name" value="Butyryl-CoA Dehydrogenase, subunit A, domain 2"/>
    <property type="match status" value="1"/>
</dbReference>
<keyword evidence="6 12" id="KW-0285">Flavoprotein</keyword>
<evidence type="ECO:0000256" key="13">
    <source>
        <dbReference type="PIRSR" id="PIRSR000168-1"/>
    </source>
</evidence>
<evidence type="ECO:0000259" key="17">
    <source>
        <dbReference type="Pfam" id="PF22924"/>
    </source>
</evidence>
<dbReference type="InterPro" id="IPR029320">
    <property type="entry name" value="Acyl-CoA_ox_N"/>
</dbReference>
<proteinExistence type="inferred from homology"/>
<dbReference type="InterPro" id="IPR037069">
    <property type="entry name" value="AcylCoA_DH/ox_N_sf"/>
</dbReference>
<dbReference type="EMBL" id="KV425608">
    <property type="protein sequence ID" value="KZT21336.1"/>
    <property type="molecule type" value="Genomic_DNA"/>
</dbReference>
<dbReference type="InterPro" id="IPR036250">
    <property type="entry name" value="AcylCo_DH-like_C"/>
</dbReference>
<dbReference type="GO" id="GO:0003997">
    <property type="term" value="F:acyl-CoA oxidase activity"/>
    <property type="evidence" value="ECO:0007669"/>
    <property type="project" value="UniProtKB-EC"/>
</dbReference>
<dbReference type="GO" id="GO:0005504">
    <property type="term" value="F:fatty acid binding"/>
    <property type="evidence" value="ECO:0007669"/>
    <property type="project" value="TreeGrafter"/>
</dbReference>
<dbReference type="GO" id="GO:0071949">
    <property type="term" value="F:FAD binding"/>
    <property type="evidence" value="ECO:0007669"/>
    <property type="project" value="InterPro"/>
</dbReference>
<evidence type="ECO:0000259" key="15">
    <source>
        <dbReference type="Pfam" id="PF01756"/>
    </source>
</evidence>
<evidence type="ECO:0000256" key="6">
    <source>
        <dbReference type="ARBA" id="ARBA00022630"/>
    </source>
</evidence>
<gene>
    <name evidence="18" type="ORF">NEOLEDRAFT_1073687</name>
</gene>
<dbReference type="OrthoDB" id="538336at2759"/>
<dbReference type="InterPro" id="IPR002655">
    <property type="entry name" value="Acyl-CoA_oxidase_C"/>
</dbReference>
<feature type="domain" description="Acyl-CoA oxidase C-terminal" evidence="15">
    <location>
        <begin position="486"/>
        <end position="655"/>
    </location>
</feature>
<dbReference type="InParanoid" id="A0A165PPT5"/>
<evidence type="ECO:0000313" key="18">
    <source>
        <dbReference type="EMBL" id="KZT21336.1"/>
    </source>
</evidence>
<dbReference type="STRING" id="1314782.A0A165PPT5"/>
<dbReference type="InterPro" id="IPR009100">
    <property type="entry name" value="AcylCoA_DH/oxidase_NM_dom_sf"/>
</dbReference>
<sequence length="671" mass="74599">MAPNYNSHEKTRQDMYGARKRGLVDDVLVRNVLYGGSDKWEIHTRIARIMQGDPVFDKSRRLYMSRTERYERALAMTKRLYELKDQHSWSDAETSVAIGLIDEPIPTLLHLLAFEPVFFSQASPDLIARYGALVQSRGILGCYLQTELGHGSNVAGLETTATYIPETKEFEIHSPTLTSSKWWIGSLGKTATHGVLQARLVLPGGKDLGPHLFFVQLRSLDDHRPMRGITIGDIGPKAMAGYAGTDNGYARFDHVRIPREDMLSKFSSVTLAGEYVRPPHAKIGYGSMMYIRAQLISKCGWLTAKAATVSIRYTTVRRQGNPDTEGLEQQVISYSSVHYRLLPILARAYVFVFLGRDLEKIFNETSARLASGDTSTLSDTHVLTSALKALSTRHTVRDLEDARRAMGGHGYSAYAGLGRLYADQLPLVTVEGDNYILDKQVVRPAVRAFKQLGRDSHALPLSAQYLQVFGGSPLIIDATSWQNIHTVALVLQWRATRMVQDLASHSDDDSRFDSNAEQRVASAISEAIVADRVVAMEKGIGLPDKERSAVQSLLLLYLLVTAEAALVDLLSFDLLSPGTEAARCLRMAIGRLCRDVLPEAIRLTDAFGFTDWELDSALGVRDGNVYEALWAKVQTEPLNQTEVTRTYMDHIKPMIDRGHNLAASAHHRSKL</sequence>
<dbReference type="PANTHER" id="PTHR10909">
    <property type="entry name" value="ELECTRON TRANSPORT OXIDOREDUCTASE"/>
    <property type="match status" value="1"/>
</dbReference>
<keyword evidence="10" id="KW-0443">Lipid metabolism</keyword>
<dbReference type="Pfam" id="PF22924">
    <property type="entry name" value="ACOX_C_alpha1"/>
    <property type="match status" value="1"/>
</dbReference>
<dbReference type="InterPro" id="IPR055060">
    <property type="entry name" value="ACOX_C_alpha1"/>
</dbReference>
<evidence type="ECO:0000259" key="16">
    <source>
        <dbReference type="Pfam" id="PF14749"/>
    </source>
</evidence>
<organism evidence="18 19">
    <name type="scientific">Neolentinus lepideus HHB14362 ss-1</name>
    <dbReference type="NCBI Taxonomy" id="1314782"/>
    <lineage>
        <taxon>Eukaryota</taxon>
        <taxon>Fungi</taxon>
        <taxon>Dikarya</taxon>
        <taxon>Basidiomycota</taxon>
        <taxon>Agaricomycotina</taxon>
        <taxon>Agaricomycetes</taxon>
        <taxon>Gloeophyllales</taxon>
        <taxon>Gloeophyllaceae</taxon>
        <taxon>Neolentinus</taxon>
    </lineage>
</organism>
<dbReference type="FunFam" id="2.40.110.10:FF:000003">
    <property type="entry name" value="Acyl-coenzyme A oxidase"/>
    <property type="match status" value="1"/>
</dbReference>
<evidence type="ECO:0000256" key="1">
    <source>
        <dbReference type="ARBA" id="ARBA00001201"/>
    </source>
</evidence>
<keyword evidence="9" id="KW-0560">Oxidoreductase</keyword>
<dbReference type="Pfam" id="PF14749">
    <property type="entry name" value="Acyl-CoA_ox_N"/>
    <property type="match status" value="1"/>
</dbReference>
<dbReference type="PANTHER" id="PTHR10909:SF250">
    <property type="entry name" value="PEROXISOMAL ACYL-COENZYME A OXIDASE 1"/>
    <property type="match status" value="1"/>
</dbReference>
<evidence type="ECO:0000256" key="4">
    <source>
        <dbReference type="ARBA" id="ARBA00004846"/>
    </source>
</evidence>
<comment type="subcellular location">
    <subcellularLocation>
        <location evidence="3">Peroxisome</location>
    </subcellularLocation>
</comment>
<evidence type="ECO:0000256" key="11">
    <source>
        <dbReference type="ARBA" id="ARBA00023140"/>
    </source>
</evidence>
<comment type="catalytic activity">
    <reaction evidence="1">
        <text>a 2,3-saturated acyl-CoA + O2 = a (2E)-enoyl-CoA + H2O2</text>
        <dbReference type="Rhea" id="RHEA:38959"/>
        <dbReference type="ChEBI" id="CHEBI:15379"/>
        <dbReference type="ChEBI" id="CHEBI:16240"/>
        <dbReference type="ChEBI" id="CHEBI:58856"/>
        <dbReference type="ChEBI" id="CHEBI:65111"/>
        <dbReference type="EC" id="1.3.3.6"/>
    </reaction>
</comment>
<dbReference type="GO" id="GO:0055088">
    <property type="term" value="P:lipid homeostasis"/>
    <property type="evidence" value="ECO:0007669"/>
    <property type="project" value="TreeGrafter"/>
</dbReference>
<keyword evidence="11" id="KW-0576">Peroxisome</keyword>
<dbReference type="SUPFAM" id="SSF47203">
    <property type="entry name" value="Acyl-CoA dehydrogenase C-terminal domain-like"/>
    <property type="match status" value="2"/>
</dbReference>
<evidence type="ECO:0000256" key="10">
    <source>
        <dbReference type="ARBA" id="ARBA00023098"/>
    </source>
</evidence>
<feature type="binding site" evidence="14">
    <location>
        <position position="185"/>
    </location>
    <ligand>
        <name>FAD</name>
        <dbReference type="ChEBI" id="CHEBI:57692"/>
    </ligand>
</feature>
<evidence type="ECO:0000256" key="8">
    <source>
        <dbReference type="ARBA" id="ARBA00022832"/>
    </source>
</evidence>
<evidence type="ECO:0000256" key="5">
    <source>
        <dbReference type="ARBA" id="ARBA00006288"/>
    </source>
</evidence>
<dbReference type="FunFam" id="1.20.140.10:FF:000015">
    <property type="entry name" value="Acyl-coenzyme A oxidase"/>
    <property type="match status" value="1"/>
</dbReference>
<comment type="cofactor">
    <cofactor evidence="2">
        <name>FAD</name>
        <dbReference type="ChEBI" id="CHEBI:57692"/>
    </cofactor>
</comment>
<keyword evidence="8" id="KW-0276">Fatty acid metabolism</keyword>
<evidence type="ECO:0000256" key="9">
    <source>
        <dbReference type="ARBA" id="ARBA00023002"/>
    </source>
</evidence>
<dbReference type="UniPathway" id="UPA00661"/>
<evidence type="ECO:0000256" key="3">
    <source>
        <dbReference type="ARBA" id="ARBA00004275"/>
    </source>
</evidence>
<evidence type="ECO:0000256" key="2">
    <source>
        <dbReference type="ARBA" id="ARBA00001974"/>
    </source>
</evidence>
<evidence type="ECO:0000313" key="19">
    <source>
        <dbReference type="Proteomes" id="UP000076761"/>
    </source>
</evidence>
<evidence type="ECO:0000256" key="12">
    <source>
        <dbReference type="PIRNR" id="PIRNR000168"/>
    </source>
</evidence>